<dbReference type="PROSITE" id="PS51007">
    <property type="entry name" value="CYTC"/>
    <property type="match status" value="2"/>
</dbReference>
<reference evidence="11 12" key="1">
    <citation type="submission" date="2016-08" db="EMBL/GenBank/DDBJ databases">
        <title>Evolution of the type three secretion system and type three effector repertoires in Xanthomonas.</title>
        <authorList>
            <person name="Merda D."/>
            <person name="Briand M."/>
            <person name="Bosis E."/>
            <person name="Rousseau C."/>
            <person name="Portier P."/>
            <person name="Jacques M.-A."/>
            <person name="Fischer-Le Saux M."/>
        </authorList>
    </citation>
    <scope>NUCLEOTIDE SEQUENCE [LARGE SCALE GENOMIC DNA]</scope>
    <source>
        <strain evidence="11 12">CFBP 4691</strain>
    </source>
</reference>
<dbReference type="InterPro" id="IPR051395">
    <property type="entry name" value="Cytochrome_c_Peroxidase/MauG"/>
</dbReference>
<dbReference type="Pfam" id="PF03150">
    <property type="entry name" value="CCP_MauG"/>
    <property type="match status" value="1"/>
</dbReference>
<dbReference type="EMBL" id="MIGX01000082">
    <property type="protein sequence ID" value="PPT87828.1"/>
    <property type="molecule type" value="Genomic_DNA"/>
</dbReference>
<comment type="subcellular location">
    <subcellularLocation>
        <location evidence="1">Periplasm</location>
    </subcellularLocation>
</comment>
<evidence type="ECO:0000256" key="7">
    <source>
        <dbReference type="ARBA" id="ARBA00023004"/>
    </source>
</evidence>
<dbReference type="InterPro" id="IPR036909">
    <property type="entry name" value="Cyt_c-like_dom_sf"/>
</dbReference>
<evidence type="ECO:0000256" key="2">
    <source>
        <dbReference type="ARBA" id="ARBA00022617"/>
    </source>
</evidence>
<evidence type="ECO:0000256" key="8">
    <source>
        <dbReference type="PIRSR" id="PIRSR000294-1"/>
    </source>
</evidence>
<evidence type="ECO:0000313" key="12">
    <source>
        <dbReference type="Proteomes" id="UP000239898"/>
    </source>
</evidence>
<keyword evidence="7 9" id="KW-0408">Iron</keyword>
<gene>
    <name evidence="11" type="ORF">XthCFBP4691_14785</name>
</gene>
<keyword evidence="2 8" id="KW-0349">Heme</keyword>
<dbReference type="GO" id="GO:0009055">
    <property type="term" value="F:electron transfer activity"/>
    <property type="evidence" value="ECO:0007669"/>
    <property type="project" value="InterPro"/>
</dbReference>
<feature type="domain" description="Cytochrome c" evidence="10">
    <location>
        <begin position="59"/>
        <end position="188"/>
    </location>
</feature>
<feature type="binding site" description="axial binding residue" evidence="9">
    <location>
        <position position="85"/>
    </location>
    <ligand>
        <name>heme c</name>
        <dbReference type="ChEBI" id="CHEBI:61717"/>
        <label>1</label>
    </ligand>
    <ligandPart>
        <name>Fe</name>
        <dbReference type="ChEBI" id="CHEBI:18248"/>
    </ligandPart>
</feature>
<comment type="PTM">
    <text evidence="8">Binds 2 heme groups per subunit.</text>
</comment>
<evidence type="ECO:0000256" key="1">
    <source>
        <dbReference type="ARBA" id="ARBA00004418"/>
    </source>
</evidence>
<evidence type="ECO:0000256" key="6">
    <source>
        <dbReference type="ARBA" id="ARBA00023002"/>
    </source>
</evidence>
<evidence type="ECO:0000256" key="4">
    <source>
        <dbReference type="ARBA" id="ARBA00022729"/>
    </source>
</evidence>
<keyword evidence="4" id="KW-0732">Signal</keyword>
<dbReference type="GO" id="GO:0042597">
    <property type="term" value="C:periplasmic space"/>
    <property type="evidence" value="ECO:0007669"/>
    <property type="project" value="UniProtKB-SubCell"/>
</dbReference>
<feature type="binding site" description="covalent" evidence="8">
    <location>
        <position position="226"/>
    </location>
    <ligand>
        <name>heme c</name>
        <dbReference type="ChEBI" id="CHEBI:61717"/>
        <label>2</label>
    </ligand>
</feature>
<comment type="cofactor">
    <cofactor evidence="8">
        <name>heme</name>
        <dbReference type="ChEBI" id="CHEBI:30413"/>
    </cofactor>
    <text evidence="8">Binds 2 heme groups.</text>
</comment>
<dbReference type="AlphaFoldDB" id="A0A2S6ZCJ5"/>
<accession>A0A2S6ZCJ5</accession>
<evidence type="ECO:0000313" key="11">
    <source>
        <dbReference type="EMBL" id="PPT87828.1"/>
    </source>
</evidence>
<dbReference type="Gene3D" id="1.10.760.10">
    <property type="entry name" value="Cytochrome c-like domain"/>
    <property type="match status" value="2"/>
</dbReference>
<dbReference type="Proteomes" id="UP000239898">
    <property type="component" value="Unassembled WGS sequence"/>
</dbReference>
<dbReference type="InterPro" id="IPR026259">
    <property type="entry name" value="MauG/Cytc_peroxidase"/>
</dbReference>
<keyword evidence="6" id="KW-0560">Oxidoreductase</keyword>
<keyword evidence="5" id="KW-0574">Periplasm</keyword>
<dbReference type="GO" id="GO:0046872">
    <property type="term" value="F:metal ion binding"/>
    <property type="evidence" value="ECO:0007669"/>
    <property type="project" value="UniProtKB-KW"/>
</dbReference>
<dbReference type="PIRSF" id="PIRSF000294">
    <property type="entry name" value="Cytochrome-c_peroxidase"/>
    <property type="match status" value="1"/>
</dbReference>
<dbReference type="PANTHER" id="PTHR30600">
    <property type="entry name" value="CYTOCHROME C PEROXIDASE-RELATED"/>
    <property type="match status" value="1"/>
</dbReference>
<dbReference type="InterPro" id="IPR004852">
    <property type="entry name" value="Di-haem_cyt_c_peroxidsae"/>
</dbReference>
<dbReference type="InterPro" id="IPR009056">
    <property type="entry name" value="Cyt_c-like_dom"/>
</dbReference>
<evidence type="ECO:0000256" key="9">
    <source>
        <dbReference type="PIRSR" id="PIRSR000294-2"/>
    </source>
</evidence>
<feature type="binding site" description="covalent" evidence="8">
    <location>
        <position position="84"/>
    </location>
    <ligand>
        <name>heme c</name>
        <dbReference type="ChEBI" id="CHEBI:61717"/>
        <label>1</label>
    </ligand>
</feature>
<feature type="binding site" description="covalent" evidence="8">
    <location>
        <position position="223"/>
    </location>
    <ligand>
        <name>heme c</name>
        <dbReference type="ChEBI" id="CHEBI:61717"/>
        <label>2</label>
    </ligand>
</feature>
<evidence type="ECO:0000256" key="5">
    <source>
        <dbReference type="ARBA" id="ARBA00022764"/>
    </source>
</evidence>
<comment type="caution">
    <text evidence="11">The sequence shown here is derived from an EMBL/GenBank/DDBJ whole genome shotgun (WGS) entry which is preliminary data.</text>
</comment>
<dbReference type="GO" id="GO:0020037">
    <property type="term" value="F:heme binding"/>
    <property type="evidence" value="ECO:0007669"/>
    <property type="project" value="InterPro"/>
</dbReference>
<organism evidence="11 12">
    <name type="scientific">Xanthomonas theicola</name>
    <dbReference type="NCBI Taxonomy" id="56464"/>
    <lineage>
        <taxon>Bacteria</taxon>
        <taxon>Pseudomonadati</taxon>
        <taxon>Pseudomonadota</taxon>
        <taxon>Gammaproteobacteria</taxon>
        <taxon>Lysobacterales</taxon>
        <taxon>Lysobacteraceae</taxon>
        <taxon>Xanthomonas</taxon>
    </lineage>
</organism>
<keyword evidence="12" id="KW-1185">Reference proteome</keyword>
<dbReference type="GO" id="GO:0004130">
    <property type="term" value="F:cytochrome-c peroxidase activity"/>
    <property type="evidence" value="ECO:0007669"/>
    <property type="project" value="TreeGrafter"/>
</dbReference>
<sequence>MARPGPMIYSRIGVLSRRTQGMRFATGRFIANVASSWFLLLILIGCTRDDRKSASREARLVHVGQRIFNDARLGADGRTSCATCHVPRLAFTDGRAVSAGAFGRLGTRNAPSLIGVADRGPQFWDGRESTLARAVMQPFGNPREMGDDSLAPALLRIAAQADYREAFGEHVEEGDVAAALTAYLQSLDDASSPFERAHRAGDFAALGEEAARGLRLFQGKAQCAGCHVPNGGHNAFSDGRYHHASVGFARIAGHIRALHRRVEKAHQAGEPIGPLVLADADVAELGRFAVTADPRDLGAFRTPSLRNVARTAPYMHDGSIQTLEAAIEHELYYRGLASGQPIKLTVEEQRELAAFLRTLSTP</sequence>
<evidence type="ECO:0000259" key="10">
    <source>
        <dbReference type="PROSITE" id="PS51007"/>
    </source>
</evidence>
<feature type="binding site" description="covalent" evidence="8">
    <location>
        <position position="81"/>
    </location>
    <ligand>
        <name>heme c</name>
        <dbReference type="ChEBI" id="CHEBI:61717"/>
        <label>1</label>
    </ligand>
</feature>
<keyword evidence="3 9" id="KW-0479">Metal-binding</keyword>
<protein>
    <recommendedName>
        <fullName evidence="10">Cytochrome c domain-containing protein</fullName>
    </recommendedName>
</protein>
<feature type="domain" description="Cytochrome c" evidence="10">
    <location>
        <begin position="208"/>
        <end position="360"/>
    </location>
</feature>
<evidence type="ECO:0000256" key="3">
    <source>
        <dbReference type="ARBA" id="ARBA00022723"/>
    </source>
</evidence>
<proteinExistence type="predicted"/>
<name>A0A2S6ZCJ5_9XANT</name>
<dbReference type="SUPFAM" id="SSF46626">
    <property type="entry name" value="Cytochrome c"/>
    <property type="match status" value="2"/>
</dbReference>
<feature type="binding site" description="axial binding residue" evidence="9">
    <location>
        <position position="227"/>
    </location>
    <ligand>
        <name>heme c</name>
        <dbReference type="ChEBI" id="CHEBI:61717"/>
        <label>2</label>
    </ligand>
    <ligandPart>
        <name>Fe</name>
        <dbReference type="ChEBI" id="CHEBI:18248"/>
    </ligandPart>
</feature>
<dbReference type="PANTHER" id="PTHR30600:SF10">
    <property type="entry name" value="BLL6722 PROTEIN"/>
    <property type="match status" value="1"/>
</dbReference>